<dbReference type="GO" id="GO:0016567">
    <property type="term" value="P:protein ubiquitination"/>
    <property type="evidence" value="ECO:0007669"/>
    <property type="project" value="UniProtKB-UniPathway"/>
</dbReference>
<keyword evidence="5" id="KW-0677">Repeat</keyword>
<evidence type="ECO:0000256" key="1">
    <source>
        <dbReference type="ARBA" id="ARBA00000900"/>
    </source>
</evidence>
<keyword evidence="4" id="KW-0808">Transferase</keyword>
<dbReference type="InterPro" id="IPR045210">
    <property type="entry name" value="RING-Ubox_PUB"/>
</dbReference>
<evidence type="ECO:0000313" key="9">
    <source>
        <dbReference type="EMBL" id="KMZ72369.1"/>
    </source>
</evidence>
<evidence type="ECO:0000256" key="2">
    <source>
        <dbReference type="ARBA" id="ARBA00004906"/>
    </source>
</evidence>
<evidence type="ECO:0000256" key="7">
    <source>
        <dbReference type="PROSITE-ProRule" id="PRU00259"/>
    </source>
</evidence>
<comment type="pathway">
    <text evidence="2">Protein modification; protein ubiquitination.</text>
</comment>
<dbReference type="InterPro" id="IPR003613">
    <property type="entry name" value="Ubox_domain"/>
</dbReference>
<dbReference type="OrthoDB" id="6105938at2759"/>
<proteinExistence type="predicted"/>
<dbReference type="Pfam" id="PF04564">
    <property type="entry name" value="U-box"/>
    <property type="match status" value="1"/>
</dbReference>
<dbReference type="GO" id="GO:0005737">
    <property type="term" value="C:cytoplasm"/>
    <property type="evidence" value="ECO:0000318"/>
    <property type="project" value="GO_Central"/>
</dbReference>
<evidence type="ECO:0000256" key="6">
    <source>
        <dbReference type="ARBA" id="ARBA00022786"/>
    </source>
</evidence>
<dbReference type="AlphaFoldDB" id="A0A0K9PTS1"/>
<dbReference type="InterPro" id="IPR011989">
    <property type="entry name" value="ARM-like"/>
</dbReference>
<accession>A0A0K9PTS1</accession>
<feature type="repeat" description="ARM" evidence="7">
    <location>
        <begin position="239"/>
        <end position="285"/>
    </location>
</feature>
<comment type="caution">
    <text evidence="9">The sequence shown here is derived from an EMBL/GenBank/DDBJ whole genome shotgun (WGS) entry which is preliminary data.</text>
</comment>
<dbReference type="GO" id="GO:0061630">
    <property type="term" value="F:ubiquitin protein ligase activity"/>
    <property type="evidence" value="ECO:0007669"/>
    <property type="project" value="UniProtKB-EC"/>
</dbReference>
<dbReference type="SMART" id="SM00185">
    <property type="entry name" value="ARM"/>
    <property type="match status" value="2"/>
</dbReference>
<feature type="domain" description="U-box" evidence="8">
    <location>
        <begin position="62"/>
        <end position="136"/>
    </location>
</feature>
<dbReference type="SUPFAM" id="SSF48371">
    <property type="entry name" value="ARM repeat"/>
    <property type="match status" value="1"/>
</dbReference>
<evidence type="ECO:0000256" key="4">
    <source>
        <dbReference type="ARBA" id="ARBA00022679"/>
    </source>
</evidence>
<dbReference type="GO" id="GO:0005634">
    <property type="term" value="C:nucleus"/>
    <property type="evidence" value="ECO:0000318"/>
    <property type="project" value="GO_Central"/>
</dbReference>
<evidence type="ECO:0000313" key="10">
    <source>
        <dbReference type="Proteomes" id="UP000036987"/>
    </source>
</evidence>
<dbReference type="Pfam" id="PF25598">
    <property type="entry name" value="ARM_PUB"/>
    <property type="match status" value="1"/>
</dbReference>
<sequence>MRKYSKFFRSEISDDTDSQCSSPCSPTITPGHGNGHAFERQLSKLSSFNFKPTGLRSGSIPVPPEEFRCPISLQLMYDPVIISSGQTYERTCIEKWFNDGHHTCPKTQQHLLHSCLTPNYCVKALIGSWCQQNKLPLPIAPPSSLDLNYWRLALGSEQEIILLDSKSMDSRVVPIDKKSEEIVVNSEDFEEDDLFVRYEKLLYVLYNGKNGKEQHDAVEQIRLLLKDNDEARAYMGANGFIDGLFLFLRSAIEEGDENSQAVATMALFNLSVNNSRNKRLMLSAGVITLLEEMMLTSTAYEAAVALYLNLSCLDNAKPVIGSSKVVPFLVKLLRLENCKPQCRADSLHTLYNISNYAPNINSLLCAGIVNSLHTLITRSSVSEEKKIGWAEKSIAVLINLASNKLGRRDIISTPGLVSDIAKALDTDDPVQQEQAIYCLLQLCNEDPTCCNMVLQEGVIPALVLVSATGTPRGKEKAQKLLMLFREIRQSESSPEKHRMEINRDNVAATTMEGKYLVKSPQKRTSRSVRRRLTAIWKRKYFSLYQCVGD</sequence>
<dbReference type="PROSITE" id="PS51698">
    <property type="entry name" value="U_BOX"/>
    <property type="match status" value="1"/>
</dbReference>
<dbReference type="EC" id="2.3.2.27" evidence="3"/>
<name>A0A0K9PTS1_ZOSMR</name>
<keyword evidence="10" id="KW-1185">Reference proteome</keyword>
<dbReference type="Gene3D" id="3.30.40.10">
    <property type="entry name" value="Zinc/RING finger domain, C3HC4 (zinc finger)"/>
    <property type="match status" value="1"/>
</dbReference>
<dbReference type="EMBL" id="LFYR01000636">
    <property type="protein sequence ID" value="KMZ72369.1"/>
    <property type="molecule type" value="Genomic_DNA"/>
</dbReference>
<dbReference type="CDD" id="cd16664">
    <property type="entry name" value="RING-Ubox_PUB"/>
    <property type="match status" value="1"/>
</dbReference>
<dbReference type="InterPro" id="IPR058678">
    <property type="entry name" value="ARM_PUB"/>
</dbReference>
<dbReference type="SUPFAM" id="SSF57850">
    <property type="entry name" value="RING/U-box"/>
    <property type="match status" value="1"/>
</dbReference>
<dbReference type="InterPro" id="IPR013083">
    <property type="entry name" value="Znf_RING/FYVE/PHD"/>
</dbReference>
<dbReference type="Gene3D" id="1.25.10.10">
    <property type="entry name" value="Leucine-rich Repeat Variant"/>
    <property type="match status" value="2"/>
</dbReference>
<protein>
    <recommendedName>
        <fullName evidence="3">RING-type E3 ubiquitin transferase</fullName>
        <ecNumber evidence="3">2.3.2.27</ecNumber>
    </recommendedName>
</protein>
<evidence type="ECO:0000256" key="3">
    <source>
        <dbReference type="ARBA" id="ARBA00012483"/>
    </source>
</evidence>
<dbReference type="SMART" id="SM00504">
    <property type="entry name" value="Ubox"/>
    <property type="match status" value="1"/>
</dbReference>
<dbReference type="FunFam" id="3.30.40.10:FF:000114">
    <property type="entry name" value="RING-type E3 ubiquitin transferase"/>
    <property type="match status" value="1"/>
</dbReference>
<evidence type="ECO:0000259" key="8">
    <source>
        <dbReference type="PROSITE" id="PS51698"/>
    </source>
</evidence>
<dbReference type="PROSITE" id="PS50176">
    <property type="entry name" value="ARM_REPEAT"/>
    <property type="match status" value="1"/>
</dbReference>
<dbReference type="InterPro" id="IPR016024">
    <property type="entry name" value="ARM-type_fold"/>
</dbReference>
<dbReference type="Proteomes" id="UP000036987">
    <property type="component" value="Unassembled WGS sequence"/>
</dbReference>
<evidence type="ECO:0000256" key="5">
    <source>
        <dbReference type="ARBA" id="ARBA00022737"/>
    </source>
</evidence>
<comment type="catalytic activity">
    <reaction evidence="1">
        <text>S-ubiquitinyl-[E2 ubiquitin-conjugating enzyme]-L-cysteine + [acceptor protein]-L-lysine = [E2 ubiquitin-conjugating enzyme]-L-cysteine + N(6)-ubiquitinyl-[acceptor protein]-L-lysine.</text>
        <dbReference type="EC" id="2.3.2.27"/>
    </reaction>
</comment>
<dbReference type="InterPro" id="IPR000225">
    <property type="entry name" value="Armadillo"/>
</dbReference>
<dbReference type="PANTHER" id="PTHR23315">
    <property type="entry name" value="U BOX DOMAIN-CONTAINING"/>
    <property type="match status" value="1"/>
</dbReference>
<reference evidence="10" key="1">
    <citation type="journal article" date="2016" name="Nature">
        <title>The genome of the seagrass Zostera marina reveals angiosperm adaptation to the sea.</title>
        <authorList>
            <person name="Olsen J.L."/>
            <person name="Rouze P."/>
            <person name="Verhelst B."/>
            <person name="Lin Y.-C."/>
            <person name="Bayer T."/>
            <person name="Collen J."/>
            <person name="Dattolo E."/>
            <person name="De Paoli E."/>
            <person name="Dittami S."/>
            <person name="Maumus F."/>
            <person name="Michel G."/>
            <person name="Kersting A."/>
            <person name="Lauritano C."/>
            <person name="Lohaus R."/>
            <person name="Toepel M."/>
            <person name="Tonon T."/>
            <person name="Vanneste K."/>
            <person name="Amirebrahimi M."/>
            <person name="Brakel J."/>
            <person name="Bostroem C."/>
            <person name="Chovatia M."/>
            <person name="Grimwood J."/>
            <person name="Jenkins J.W."/>
            <person name="Jueterbock A."/>
            <person name="Mraz A."/>
            <person name="Stam W.T."/>
            <person name="Tice H."/>
            <person name="Bornberg-Bauer E."/>
            <person name="Green P.J."/>
            <person name="Pearson G.A."/>
            <person name="Procaccini G."/>
            <person name="Duarte C.M."/>
            <person name="Schmutz J."/>
            <person name="Reusch T.B.H."/>
            <person name="Van de Peer Y."/>
        </authorList>
    </citation>
    <scope>NUCLEOTIDE SEQUENCE [LARGE SCALE GENOMIC DNA]</scope>
    <source>
        <strain evidence="10">cv. Finnish</strain>
    </source>
</reference>
<organism evidence="9 10">
    <name type="scientific">Zostera marina</name>
    <name type="common">Eelgrass</name>
    <dbReference type="NCBI Taxonomy" id="29655"/>
    <lineage>
        <taxon>Eukaryota</taxon>
        <taxon>Viridiplantae</taxon>
        <taxon>Streptophyta</taxon>
        <taxon>Embryophyta</taxon>
        <taxon>Tracheophyta</taxon>
        <taxon>Spermatophyta</taxon>
        <taxon>Magnoliopsida</taxon>
        <taxon>Liliopsida</taxon>
        <taxon>Zosteraceae</taxon>
        <taxon>Zostera</taxon>
    </lineage>
</organism>
<dbReference type="PANTHER" id="PTHR23315:SF284">
    <property type="entry name" value="U-BOX DOMAIN-CONTAINING PROTEIN 7"/>
    <property type="match status" value="1"/>
</dbReference>
<dbReference type="UniPathway" id="UPA00143"/>
<gene>
    <name evidence="9" type="ORF">ZOSMA_166G00690</name>
</gene>
<keyword evidence="6" id="KW-0833">Ubl conjugation pathway</keyword>